<dbReference type="STRING" id="390807.SAMN04488095_0774"/>
<evidence type="ECO:0000256" key="3">
    <source>
        <dbReference type="ARBA" id="ARBA00022801"/>
    </source>
</evidence>
<dbReference type="AlphaFoldDB" id="A0A1I3I177"/>
<keyword evidence="6" id="KW-1185">Reference proteome</keyword>
<proteinExistence type="predicted"/>
<name>A0A1I3I177_9RHOB</name>
<evidence type="ECO:0000313" key="6">
    <source>
        <dbReference type="Proteomes" id="UP000199110"/>
    </source>
</evidence>
<dbReference type="InterPro" id="IPR045004">
    <property type="entry name" value="ECH_dom"/>
</dbReference>
<organism evidence="5 6">
    <name type="scientific">Jannaschia pohangensis</name>
    <dbReference type="NCBI Taxonomy" id="390807"/>
    <lineage>
        <taxon>Bacteria</taxon>
        <taxon>Pseudomonadati</taxon>
        <taxon>Pseudomonadota</taxon>
        <taxon>Alphaproteobacteria</taxon>
        <taxon>Rhodobacterales</taxon>
        <taxon>Roseobacteraceae</taxon>
        <taxon>Jannaschia</taxon>
    </lineage>
</organism>
<dbReference type="NCBIfam" id="NF004127">
    <property type="entry name" value="PRK05617.1"/>
    <property type="match status" value="1"/>
</dbReference>
<comment type="catalytic activity">
    <reaction evidence="1">
        <text>3-hydroxy-2-methylpropanoyl-CoA + H2O = 3-hydroxy-2-methylpropanoate + CoA + H(+)</text>
        <dbReference type="Rhea" id="RHEA:20888"/>
        <dbReference type="ChEBI" id="CHEBI:11805"/>
        <dbReference type="ChEBI" id="CHEBI:15377"/>
        <dbReference type="ChEBI" id="CHEBI:15378"/>
        <dbReference type="ChEBI" id="CHEBI:57287"/>
        <dbReference type="ChEBI" id="CHEBI:57340"/>
        <dbReference type="EC" id="3.1.2.4"/>
    </reaction>
</comment>
<dbReference type="GO" id="GO:0006574">
    <property type="term" value="P:L-valine catabolic process"/>
    <property type="evidence" value="ECO:0007669"/>
    <property type="project" value="TreeGrafter"/>
</dbReference>
<dbReference type="GO" id="GO:0005829">
    <property type="term" value="C:cytosol"/>
    <property type="evidence" value="ECO:0007669"/>
    <property type="project" value="TreeGrafter"/>
</dbReference>
<dbReference type="InterPro" id="IPR029045">
    <property type="entry name" value="ClpP/crotonase-like_dom_sf"/>
</dbReference>
<dbReference type="CDD" id="cd06558">
    <property type="entry name" value="crotonase-like"/>
    <property type="match status" value="1"/>
</dbReference>
<gene>
    <name evidence="5" type="ORF">SAMN04488095_0774</name>
</gene>
<dbReference type="InterPro" id="IPR032259">
    <property type="entry name" value="HIBYL-CoA-H"/>
</dbReference>
<reference evidence="5 6" key="1">
    <citation type="submission" date="2016-10" db="EMBL/GenBank/DDBJ databases">
        <authorList>
            <person name="de Groot N.N."/>
        </authorList>
    </citation>
    <scope>NUCLEOTIDE SEQUENCE [LARGE SCALE GENOMIC DNA]</scope>
    <source>
        <strain evidence="5 6">DSM 19073</strain>
    </source>
</reference>
<dbReference type="Pfam" id="PF16113">
    <property type="entry name" value="ECH_2"/>
    <property type="match status" value="1"/>
</dbReference>
<sequence>MTSDIHIRTQGRAGRITLNRPEALNALTWDMCLEIEKALDIWRLDDEVHLLLIDGAAGRAFCAGGDIVDMHRAGTEGRFDYGARFWGDEYRLNAKLFHFPKPVVSFLHGFTMGGGVGVGCHASHRIVDDSSRIAMPECAIGLVPDVGGTLLLARAPGRLGEYLGVTGARMGPGCAIHAGFADYYVPDGWDALKAALVADGDPAAVDAAASAPPGSPLAADQAQIDALFAGETLGDIARLLTGDSPLEVSARKALHANAPLSMACAVEMLHRLGDDPTIEQALGMEARFTFRALEQGDFVEGIRAQIIDKDRTPRWTHAGPTDVPAIDVAAMLRPLGPLAPNLEIWT</sequence>
<feature type="domain" description="Enoyl-CoA hydratase/isomerase" evidence="4">
    <location>
        <begin position="14"/>
        <end position="331"/>
    </location>
</feature>
<accession>A0A1I3I177</accession>
<dbReference type="EMBL" id="FORA01000001">
    <property type="protein sequence ID" value="SFI41587.1"/>
    <property type="molecule type" value="Genomic_DNA"/>
</dbReference>
<dbReference type="EC" id="3.1.2.4" evidence="2"/>
<dbReference type="Gene3D" id="3.90.226.10">
    <property type="entry name" value="2-enoyl-CoA Hydratase, Chain A, domain 1"/>
    <property type="match status" value="1"/>
</dbReference>
<keyword evidence="3" id="KW-0378">Hydrolase</keyword>
<dbReference type="OrthoDB" id="9790967at2"/>
<dbReference type="SUPFAM" id="SSF52096">
    <property type="entry name" value="ClpP/crotonase"/>
    <property type="match status" value="1"/>
</dbReference>
<dbReference type="Proteomes" id="UP000199110">
    <property type="component" value="Unassembled WGS sequence"/>
</dbReference>
<evidence type="ECO:0000256" key="2">
    <source>
        <dbReference type="ARBA" id="ARBA00011915"/>
    </source>
</evidence>
<protein>
    <recommendedName>
        <fullName evidence="2">3-hydroxyisobutyryl-CoA hydrolase</fullName>
        <ecNumber evidence="2">3.1.2.4</ecNumber>
    </recommendedName>
</protein>
<dbReference type="PANTHER" id="PTHR43176">
    <property type="entry name" value="3-HYDROXYISOBUTYRYL-COA HYDROLASE-RELATED"/>
    <property type="match status" value="1"/>
</dbReference>
<evidence type="ECO:0000313" key="5">
    <source>
        <dbReference type="EMBL" id="SFI41587.1"/>
    </source>
</evidence>
<dbReference type="PANTHER" id="PTHR43176:SF3">
    <property type="entry name" value="3-HYDROXYISOBUTYRYL-COA HYDROLASE, MITOCHONDRIAL"/>
    <property type="match status" value="1"/>
</dbReference>
<dbReference type="GO" id="GO:0003860">
    <property type="term" value="F:3-hydroxyisobutyryl-CoA hydrolase activity"/>
    <property type="evidence" value="ECO:0007669"/>
    <property type="project" value="UniProtKB-EC"/>
</dbReference>
<evidence type="ECO:0000259" key="4">
    <source>
        <dbReference type="Pfam" id="PF16113"/>
    </source>
</evidence>
<dbReference type="RefSeq" id="WP_092777279.1">
    <property type="nucleotide sequence ID" value="NZ_FORA01000001.1"/>
</dbReference>
<evidence type="ECO:0000256" key="1">
    <source>
        <dbReference type="ARBA" id="ARBA00001709"/>
    </source>
</evidence>